<accession>A0A6J4QLF0</accession>
<reference evidence="2" key="1">
    <citation type="submission" date="2020-02" db="EMBL/GenBank/DDBJ databases">
        <authorList>
            <person name="Meier V. D."/>
        </authorList>
    </citation>
    <scope>NUCLEOTIDE SEQUENCE</scope>
    <source>
        <strain evidence="2">AVDCRST_MAG37</strain>
    </source>
</reference>
<dbReference type="EMBL" id="CADCVD010000068">
    <property type="protein sequence ID" value="CAA9443217.1"/>
    <property type="molecule type" value="Genomic_DNA"/>
</dbReference>
<evidence type="ECO:0000259" key="1">
    <source>
        <dbReference type="Pfam" id="PF13358"/>
    </source>
</evidence>
<feature type="domain" description="Tc1-like transposase DDE" evidence="1">
    <location>
        <begin position="70"/>
        <end position="154"/>
    </location>
</feature>
<dbReference type="GO" id="GO:0003676">
    <property type="term" value="F:nucleic acid binding"/>
    <property type="evidence" value="ECO:0007669"/>
    <property type="project" value="InterPro"/>
</dbReference>
<sequence>MGYEAETWWSRFEQPSLHSWAEAQEPMRLLQKEAKKYDPDPKALSCYGLYLPELGRTTWLRFVDGRPVSAITTQFLSWSCRKLEELGKKALLMVWDNASWHKSKFVKEWIAAHNRRVKERGSGVRIVPCFLPKKSPWLNAIEPKWVHGKRKVVEPAAVLTAHELADRVCEVFGCTHEPHLSIPQEVA</sequence>
<dbReference type="AlphaFoldDB" id="A0A6J4QLF0"/>
<dbReference type="Gene3D" id="3.30.420.10">
    <property type="entry name" value="Ribonuclease H-like superfamily/Ribonuclease H"/>
    <property type="match status" value="1"/>
</dbReference>
<organism evidence="2">
    <name type="scientific">uncultured Rubrobacteraceae bacterium</name>
    <dbReference type="NCBI Taxonomy" id="349277"/>
    <lineage>
        <taxon>Bacteria</taxon>
        <taxon>Bacillati</taxon>
        <taxon>Actinomycetota</taxon>
        <taxon>Rubrobacteria</taxon>
        <taxon>Rubrobacterales</taxon>
        <taxon>Rubrobacteraceae</taxon>
        <taxon>environmental samples</taxon>
    </lineage>
</organism>
<dbReference type="InterPro" id="IPR038717">
    <property type="entry name" value="Tc1-like_DDE_dom"/>
</dbReference>
<name>A0A6J4QLF0_9ACTN</name>
<proteinExistence type="predicted"/>
<gene>
    <name evidence="2" type="ORF">AVDCRST_MAG37-1566</name>
</gene>
<protein>
    <recommendedName>
        <fullName evidence="1">Tc1-like transposase DDE domain-containing protein</fullName>
    </recommendedName>
</protein>
<dbReference type="Pfam" id="PF13358">
    <property type="entry name" value="DDE_3"/>
    <property type="match status" value="1"/>
</dbReference>
<evidence type="ECO:0000313" key="2">
    <source>
        <dbReference type="EMBL" id="CAA9443217.1"/>
    </source>
</evidence>
<dbReference type="InterPro" id="IPR036397">
    <property type="entry name" value="RNaseH_sf"/>
</dbReference>